<feature type="non-terminal residue" evidence="7">
    <location>
        <position position="1"/>
    </location>
</feature>
<dbReference type="GO" id="GO:0005634">
    <property type="term" value="C:nucleus"/>
    <property type="evidence" value="ECO:0007669"/>
    <property type="project" value="UniProtKB-SubCell"/>
</dbReference>
<dbReference type="AlphaFoldDB" id="A0A0V1JPG1"/>
<dbReference type="SMART" id="SM00360">
    <property type="entry name" value="RRM"/>
    <property type="match status" value="2"/>
</dbReference>
<evidence type="ECO:0000256" key="5">
    <source>
        <dbReference type="SAM" id="MobiDB-lite"/>
    </source>
</evidence>
<dbReference type="PANTHER" id="PTHR48038">
    <property type="entry name" value="RIBONUCLEOPROTEIN RB97D"/>
    <property type="match status" value="1"/>
</dbReference>
<dbReference type="CDD" id="cd12337">
    <property type="entry name" value="RRM1_SRSF4_like"/>
    <property type="match status" value="1"/>
</dbReference>
<dbReference type="Gene3D" id="3.30.70.330">
    <property type="match status" value="2"/>
</dbReference>
<dbReference type="SUPFAM" id="SSF54928">
    <property type="entry name" value="RNA-binding domain, RBD"/>
    <property type="match status" value="2"/>
</dbReference>
<feature type="compositionally biased region" description="Basic residues" evidence="5">
    <location>
        <begin position="320"/>
        <end position="340"/>
    </location>
</feature>
<evidence type="ECO:0000256" key="1">
    <source>
        <dbReference type="ARBA" id="ARBA00004123"/>
    </source>
</evidence>
<dbReference type="PANTHER" id="PTHR48038:SF3">
    <property type="entry name" value="SPLICING FACTOR, ARGININE_SERINE-RICH 1-RELATED"/>
    <property type="match status" value="1"/>
</dbReference>
<evidence type="ECO:0000256" key="2">
    <source>
        <dbReference type="ARBA" id="ARBA00022884"/>
    </source>
</evidence>
<comment type="caution">
    <text evidence="7">The sequence shown here is derived from an EMBL/GenBank/DDBJ whole genome shotgun (WGS) entry which is preliminary data.</text>
</comment>
<feature type="compositionally biased region" description="Basic residues" evidence="5">
    <location>
        <begin position="414"/>
        <end position="424"/>
    </location>
</feature>
<comment type="subcellular location">
    <subcellularLocation>
        <location evidence="1">Nucleus</location>
    </subcellularLocation>
</comment>
<organism evidence="7 8">
    <name type="scientific">Trichinella pseudospiralis</name>
    <name type="common">Parasitic roundworm</name>
    <dbReference type="NCBI Taxonomy" id="6337"/>
    <lineage>
        <taxon>Eukaryota</taxon>
        <taxon>Metazoa</taxon>
        <taxon>Ecdysozoa</taxon>
        <taxon>Nematoda</taxon>
        <taxon>Enoplea</taxon>
        <taxon>Dorylaimia</taxon>
        <taxon>Trichinellida</taxon>
        <taxon>Trichinellidae</taxon>
        <taxon>Trichinella</taxon>
    </lineage>
</organism>
<accession>A0A0V1JPG1</accession>
<feature type="compositionally biased region" description="Basic residues" evidence="5">
    <location>
        <begin position="294"/>
        <end position="307"/>
    </location>
</feature>
<evidence type="ECO:0000313" key="7">
    <source>
        <dbReference type="EMBL" id="KRZ36865.1"/>
    </source>
</evidence>
<dbReference type="EMBL" id="JYDV01000066">
    <property type="protein sequence ID" value="KRZ36865.1"/>
    <property type="molecule type" value="Genomic_DNA"/>
</dbReference>
<keyword evidence="3" id="KW-0539">Nucleus</keyword>
<dbReference type="GO" id="GO:0003723">
    <property type="term" value="F:RNA binding"/>
    <property type="evidence" value="ECO:0007669"/>
    <property type="project" value="UniProtKB-UniRule"/>
</dbReference>
<feature type="compositionally biased region" description="Acidic residues" evidence="5">
    <location>
        <begin position="529"/>
        <end position="539"/>
    </location>
</feature>
<feature type="domain" description="RRM" evidence="6">
    <location>
        <begin position="8"/>
        <end position="78"/>
    </location>
</feature>
<proteinExistence type="predicted"/>
<dbReference type="InterPro" id="IPR035979">
    <property type="entry name" value="RBD_domain_sf"/>
</dbReference>
<feature type="compositionally biased region" description="Low complexity" evidence="5">
    <location>
        <begin position="308"/>
        <end position="319"/>
    </location>
</feature>
<feature type="compositionally biased region" description="Low complexity" evidence="5">
    <location>
        <begin position="87"/>
        <end position="99"/>
    </location>
</feature>
<feature type="domain" description="RRM" evidence="6">
    <location>
        <begin position="217"/>
        <end position="293"/>
    </location>
</feature>
<feature type="region of interest" description="Disordered" evidence="5">
    <location>
        <begin position="291"/>
        <end position="623"/>
    </location>
</feature>
<evidence type="ECO:0000313" key="8">
    <source>
        <dbReference type="Proteomes" id="UP000054826"/>
    </source>
</evidence>
<name>A0A0V1JPG1_TRIPS</name>
<dbReference type="Proteomes" id="UP000054826">
    <property type="component" value="Unassembled WGS sequence"/>
</dbReference>
<reference evidence="7 8" key="1">
    <citation type="submission" date="2015-01" db="EMBL/GenBank/DDBJ databases">
        <title>Evolution of Trichinella species and genotypes.</title>
        <authorList>
            <person name="Korhonen P.K."/>
            <person name="Edoardo P."/>
            <person name="Giuseppe L.R."/>
            <person name="Gasser R.B."/>
        </authorList>
    </citation>
    <scope>NUCLEOTIDE SEQUENCE [LARGE SCALE GENOMIC DNA]</scope>
    <source>
        <strain evidence="7">ISS176</strain>
    </source>
</reference>
<feature type="region of interest" description="Disordered" evidence="5">
    <location>
        <begin position="80"/>
        <end position="119"/>
    </location>
</feature>
<feature type="compositionally biased region" description="Basic and acidic residues" evidence="5">
    <location>
        <begin position="100"/>
        <end position="112"/>
    </location>
</feature>
<feature type="compositionally biased region" description="Low complexity" evidence="5">
    <location>
        <begin position="456"/>
        <end position="473"/>
    </location>
</feature>
<sequence length="623" mass="69952">LSVKMASSRVYIGRLPYRARERDVEDFFKGYGRIREILLKNGFGFVEFDDPRDADDAVYHLNGRELCGERIIVEMTKRPPKGRDAFRSSYRGSYGSRGFSPERRRRDRDDKYGPPSQTPWRCIVSNVSTRVSWQHLSENGSGEMFSDSLLWKCCFSLANQIWPTILVPGRRYSVPMLCSMSTRRLSRGVGYHIHCSLTTNRLRPVRACALVDRCCTSGIVIRSAPATPCSLAGRDLKDFMRQAGEVTYADAHRIKKHEGIVCFASHYELKKAIDMLNGKELNGRKLELFDGSRRTSRSRSHSSRSRSSRTSSSTSASSRSRSRSTPRRRRRSPSVKRSRKSPADSDSRSRSRSASSYRNERGSGKRKSKRSVSDSRSRSRSYSSDRVCRKRSVSKRSRSDDTASRSRSSSPDKRQRRSLSRRRSASSSHSRSTSVEERGGKSRQKSLRSGSDSGTGSPRSGSESAASGRAAQAADRRVERKRKVAARRSSASSTSPKRRSCSTEENNGDLSSRSPKKKLNNEFNHSEVDEVASGDDIDELEGKKKLKKKRMKKDQSVEKTVRNGSTSSKDDEHGRRRRSRSDNSSDEDANKSSGSDLDVDGEPKQQRTRRAGGGYGSDSSQSD</sequence>
<dbReference type="Pfam" id="PF00076">
    <property type="entry name" value="RRM_1"/>
    <property type="match status" value="2"/>
</dbReference>
<gene>
    <name evidence="7" type="primary">Srsf4</name>
    <name evidence="7" type="ORF">T4C_7534</name>
</gene>
<dbReference type="FunFam" id="3.30.70.330:FF:000420">
    <property type="entry name" value="serine-arginine protein 55 isoform X1"/>
    <property type="match status" value="1"/>
</dbReference>
<keyword evidence="2 4" id="KW-0694">RNA-binding</keyword>
<evidence type="ECO:0000256" key="3">
    <source>
        <dbReference type="ARBA" id="ARBA00023242"/>
    </source>
</evidence>
<dbReference type="PROSITE" id="PS50102">
    <property type="entry name" value="RRM"/>
    <property type="match status" value="2"/>
</dbReference>
<feature type="compositionally biased region" description="Polar residues" evidence="5">
    <location>
        <begin position="503"/>
        <end position="513"/>
    </location>
</feature>
<evidence type="ECO:0000256" key="4">
    <source>
        <dbReference type="PROSITE-ProRule" id="PRU00176"/>
    </source>
</evidence>
<dbReference type="InterPro" id="IPR000504">
    <property type="entry name" value="RRM_dom"/>
</dbReference>
<dbReference type="InterPro" id="IPR012677">
    <property type="entry name" value="Nucleotide-bd_a/b_plait_sf"/>
</dbReference>
<evidence type="ECO:0000259" key="6">
    <source>
        <dbReference type="PROSITE" id="PS50102"/>
    </source>
</evidence>
<protein>
    <submittedName>
        <fullName evidence="7">Serine/arginine-rich splicing factor 4</fullName>
    </submittedName>
</protein>